<keyword evidence="1" id="KW-0812">Transmembrane</keyword>
<protein>
    <submittedName>
        <fullName evidence="2">Uncharacterized protein</fullName>
    </submittedName>
</protein>
<accession>A0A1G1ZRT3</accession>
<feature type="transmembrane region" description="Helical" evidence="1">
    <location>
        <begin position="7"/>
        <end position="26"/>
    </location>
</feature>
<dbReference type="AlphaFoldDB" id="A0A1G1ZRT3"/>
<evidence type="ECO:0000256" key="1">
    <source>
        <dbReference type="SAM" id="Phobius"/>
    </source>
</evidence>
<proteinExistence type="predicted"/>
<dbReference type="Proteomes" id="UP000177690">
    <property type="component" value="Unassembled WGS sequence"/>
</dbReference>
<organism evidence="2 3">
    <name type="scientific">Candidatus Harrisonbacteria bacterium RIFCSPLOWO2_02_FULL_41_13b</name>
    <dbReference type="NCBI Taxonomy" id="1798409"/>
    <lineage>
        <taxon>Bacteria</taxon>
        <taxon>Candidatus Harrisoniibacteriota</taxon>
    </lineage>
</organism>
<gene>
    <name evidence="2" type="ORF">A3I24_01205</name>
</gene>
<reference evidence="2 3" key="1">
    <citation type="journal article" date="2016" name="Nat. Commun.">
        <title>Thousands of microbial genomes shed light on interconnected biogeochemical processes in an aquifer system.</title>
        <authorList>
            <person name="Anantharaman K."/>
            <person name="Brown C.T."/>
            <person name="Hug L.A."/>
            <person name="Sharon I."/>
            <person name="Castelle C.J."/>
            <person name="Probst A.J."/>
            <person name="Thomas B.C."/>
            <person name="Singh A."/>
            <person name="Wilkins M.J."/>
            <person name="Karaoz U."/>
            <person name="Brodie E.L."/>
            <person name="Williams K.H."/>
            <person name="Hubbard S.S."/>
            <person name="Banfield J.F."/>
        </authorList>
    </citation>
    <scope>NUCLEOTIDE SEQUENCE [LARGE SCALE GENOMIC DNA]</scope>
</reference>
<feature type="transmembrane region" description="Helical" evidence="1">
    <location>
        <begin position="32"/>
        <end position="54"/>
    </location>
</feature>
<evidence type="ECO:0000313" key="3">
    <source>
        <dbReference type="Proteomes" id="UP000177690"/>
    </source>
</evidence>
<evidence type="ECO:0000313" key="2">
    <source>
        <dbReference type="EMBL" id="OGY67274.1"/>
    </source>
</evidence>
<keyword evidence="1" id="KW-0472">Membrane</keyword>
<name>A0A1G1ZRT3_9BACT</name>
<keyword evidence="1" id="KW-1133">Transmembrane helix</keyword>
<comment type="caution">
    <text evidence="2">The sequence shown here is derived from an EMBL/GenBank/DDBJ whole genome shotgun (WGS) entry which is preliminary data.</text>
</comment>
<sequence length="59" mass="6608">MKNKLETASVAAFIAFVMGIGGLLFPPRHLHIVHFLFIGIMFALLVISIIFLVADIRRK</sequence>
<dbReference type="EMBL" id="MHJL01000027">
    <property type="protein sequence ID" value="OGY67274.1"/>
    <property type="molecule type" value="Genomic_DNA"/>
</dbReference>